<comment type="caution">
    <text evidence="1">The sequence shown here is derived from an EMBL/GenBank/DDBJ whole genome shotgun (WGS) entry which is preliminary data.</text>
</comment>
<accession>A0A6B3NID8</accession>
<reference evidence="1" key="1">
    <citation type="submission" date="2019-11" db="EMBL/GenBank/DDBJ databases">
        <title>Genomic insights into an expanded diversity of filamentous marine cyanobacteria reveals the extraordinary biosynthetic potential of Moorea and Okeania.</title>
        <authorList>
            <person name="Ferreira Leao T."/>
            <person name="Wang M."/>
            <person name="Moss N."/>
            <person name="Da Silva R."/>
            <person name="Sanders J."/>
            <person name="Nurk S."/>
            <person name="Gurevich A."/>
            <person name="Humphrey G."/>
            <person name="Reher R."/>
            <person name="Zhu Q."/>
            <person name="Belda-Ferre P."/>
            <person name="Glukhov E."/>
            <person name="Rex R."/>
            <person name="Dorrestein P.C."/>
            <person name="Knight R."/>
            <person name="Pevzner P."/>
            <person name="Gerwick W.H."/>
            <person name="Gerwick L."/>
        </authorList>
    </citation>
    <scope>NUCLEOTIDE SEQUENCE</scope>
    <source>
        <strain evidence="1">SIO1C4</strain>
    </source>
</reference>
<sequence>MEQRFLDSQTLAEIIASPPHQLQNIQAELLFIGDTYVFHYREKDQDVYKCLSPDSLRQAFNNQPLDSGWLPANVMRHGSNHNGQWSLIFIPAKRHTLNFEHEQLQIPLPPLVFMGMGKTYWLLAIKSTTFDPTAKVFHAPLPNVNIYPPGQICWGSNNPPTASPPQINQAWTLFINSQFSNHYAERKSQQFPSNITKQLQQLHAKVRVSKRCRYPCRDLVPIGNRGETLEQLLEGILLP</sequence>
<protein>
    <recommendedName>
        <fullName evidence="2">PRTRC system protein B</fullName>
    </recommendedName>
</protein>
<gene>
    <name evidence="1" type="ORF">F6J89_28845</name>
</gene>
<evidence type="ECO:0008006" key="2">
    <source>
        <dbReference type="Google" id="ProtNLM"/>
    </source>
</evidence>
<dbReference type="InterPro" id="IPR032787">
    <property type="entry name" value="Prok-E2_D"/>
</dbReference>
<evidence type="ECO:0000313" key="1">
    <source>
        <dbReference type="EMBL" id="NER31517.1"/>
    </source>
</evidence>
<dbReference type="EMBL" id="JAAHFQ010000843">
    <property type="protein sequence ID" value="NER31517.1"/>
    <property type="molecule type" value="Genomic_DNA"/>
</dbReference>
<proteinExistence type="predicted"/>
<dbReference type="AlphaFoldDB" id="A0A6B3NID8"/>
<name>A0A6B3NID8_9CYAN</name>
<dbReference type="Pfam" id="PF14460">
    <property type="entry name" value="Prok-E2_D"/>
    <property type="match status" value="1"/>
</dbReference>
<organism evidence="1">
    <name type="scientific">Symploca sp. SIO1C4</name>
    <dbReference type="NCBI Taxonomy" id="2607765"/>
    <lineage>
        <taxon>Bacteria</taxon>
        <taxon>Bacillati</taxon>
        <taxon>Cyanobacteriota</taxon>
        <taxon>Cyanophyceae</taxon>
        <taxon>Coleofasciculales</taxon>
        <taxon>Coleofasciculaceae</taxon>
        <taxon>Symploca</taxon>
    </lineage>
</organism>